<feature type="compositionally biased region" description="Basic and acidic residues" evidence="1">
    <location>
        <begin position="7"/>
        <end position="23"/>
    </location>
</feature>
<reference evidence="2" key="1">
    <citation type="submission" date="2021-02" db="EMBL/GenBank/DDBJ databases">
        <authorList>
            <person name="Dougan E. K."/>
            <person name="Rhodes N."/>
            <person name="Thang M."/>
            <person name="Chan C."/>
        </authorList>
    </citation>
    <scope>NUCLEOTIDE SEQUENCE</scope>
</reference>
<feature type="region of interest" description="Disordered" evidence="1">
    <location>
        <begin position="81"/>
        <end position="141"/>
    </location>
</feature>
<dbReference type="InterPro" id="IPR011990">
    <property type="entry name" value="TPR-like_helical_dom_sf"/>
</dbReference>
<feature type="region of interest" description="Disordered" evidence="1">
    <location>
        <begin position="1"/>
        <end position="23"/>
    </location>
</feature>
<dbReference type="EMBL" id="CAJNNW010033034">
    <property type="protein sequence ID" value="CAE8716775.1"/>
    <property type="molecule type" value="Genomic_DNA"/>
</dbReference>
<accession>A0A813L0N2</accession>
<gene>
    <name evidence="2" type="ORF">PGLA2088_LOCUS39214</name>
</gene>
<organism evidence="2 3">
    <name type="scientific">Polarella glacialis</name>
    <name type="common">Dinoflagellate</name>
    <dbReference type="NCBI Taxonomy" id="89957"/>
    <lineage>
        <taxon>Eukaryota</taxon>
        <taxon>Sar</taxon>
        <taxon>Alveolata</taxon>
        <taxon>Dinophyceae</taxon>
        <taxon>Suessiales</taxon>
        <taxon>Suessiaceae</taxon>
        <taxon>Polarella</taxon>
    </lineage>
</organism>
<evidence type="ECO:0000256" key="1">
    <source>
        <dbReference type="SAM" id="MobiDB-lite"/>
    </source>
</evidence>
<comment type="caution">
    <text evidence="2">The sequence shown here is derived from an EMBL/GenBank/DDBJ whole genome shotgun (WGS) entry which is preliminary data.</text>
</comment>
<dbReference type="SUPFAM" id="SSF48452">
    <property type="entry name" value="TPR-like"/>
    <property type="match status" value="1"/>
</dbReference>
<name>A0A813L0N2_POLGL</name>
<evidence type="ECO:0000313" key="2">
    <source>
        <dbReference type="EMBL" id="CAE8716775.1"/>
    </source>
</evidence>
<protein>
    <submittedName>
        <fullName evidence="2">Uncharacterized protein</fullName>
    </submittedName>
</protein>
<evidence type="ECO:0000313" key="3">
    <source>
        <dbReference type="Proteomes" id="UP000626109"/>
    </source>
</evidence>
<proteinExistence type="predicted"/>
<dbReference type="AlphaFoldDB" id="A0A813L0N2"/>
<dbReference type="Gene3D" id="1.25.40.10">
    <property type="entry name" value="Tetratricopeptide repeat domain"/>
    <property type="match status" value="1"/>
</dbReference>
<dbReference type="Proteomes" id="UP000626109">
    <property type="component" value="Unassembled WGS sequence"/>
</dbReference>
<sequence>MVPPVASDEKYVPGRGTDRAARERLKYREGLDAELPKEDDSKQTDILLGNGAKKVARCGKCTRPLDDVALQAKQFVCSRCTGGKSGPPRSAAGKSSDGGGKAGPPRSAEGKSSDGGGKAGPLRSAARKGYDGAGRAPEKHCGEELRRRIGALSPKDGESYFSACNSHIAACAYALSAAWERAAGAAQKARAMFGEAKLRKLEAFELHCAAIWYIMDEDPREAAEAAEEAMGIYLEESPTANLEEVALLKTLVKAHLQCKETAQALRAAQDAIERFEESGMWHAQATAMELLALALCHKGDLVKQ</sequence>